<feature type="non-terminal residue" evidence="1">
    <location>
        <position position="173"/>
    </location>
</feature>
<evidence type="ECO:0000313" key="2">
    <source>
        <dbReference type="Proteomes" id="UP000475862"/>
    </source>
</evidence>
<dbReference type="Proteomes" id="UP000475862">
    <property type="component" value="Unassembled WGS sequence"/>
</dbReference>
<proteinExistence type="predicted"/>
<accession>A0A6G0SZ70</accession>
<evidence type="ECO:0000313" key="1">
    <source>
        <dbReference type="EMBL" id="KAE9523552.1"/>
    </source>
</evidence>
<sequence>MVPSAGDTYSIVWSKQYITNISIAEGCNILKYNPINVTLLLTVVVRFPAVACLNDAIEVQLIMSTQHQWEWDKSNLTSSTIVNFLPLLLEHRHHFRLRILSLVTTFGIQRCAVKRGDVAASSLSSGSFQTFCVTEHECYELYKTQRSTTLHRDSYHKSQSSYPKGIRLMIYDN</sequence>
<keyword evidence="2" id="KW-1185">Reference proteome</keyword>
<protein>
    <submittedName>
        <fullName evidence="1">Uncharacterized protein</fullName>
    </submittedName>
</protein>
<gene>
    <name evidence="1" type="ORF">AGLY_016104</name>
</gene>
<dbReference type="AlphaFoldDB" id="A0A6G0SZ70"/>
<reference evidence="1 2" key="1">
    <citation type="submission" date="2019-08" db="EMBL/GenBank/DDBJ databases">
        <title>The genome of the soybean aphid Biotype 1, its phylome, world population structure and adaptation to the North American continent.</title>
        <authorList>
            <person name="Giordano R."/>
            <person name="Donthu R.K."/>
            <person name="Hernandez A.G."/>
            <person name="Wright C.L."/>
            <person name="Zimin A.V."/>
        </authorList>
    </citation>
    <scope>NUCLEOTIDE SEQUENCE [LARGE SCALE GENOMIC DNA]</scope>
    <source>
        <tissue evidence="1">Whole aphids</tissue>
    </source>
</reference>
<dbReference type="EMBL" id="VYZN01000079">
    <property type="protein sequence ID" value="KAE9523552.1"/>
    <property type="molecule type" value="Genomic_DNA"/>
</dbReference>
<organism evidence="1 2">
    <name type="scientific">Aphis glycines</name>
    <name type="common">Soybean aphid</name>
    <dbReference type="NCBI Taxonomy" id="307491"/>
    <lineage>
        <taxon>Eukaryota</taxon>
        <taxon>Metazoa</taxon>
        <taxon>Ecdysozoa</taxon>
        <taxon>Arthropoda</taxon>
        <taxon>Hexapoda</taxon>
        <taxon>Insecta</taxon>
        <taxon>Pterygota</taxon>
        <taxon>Neoptera</taxon>
        <taxon>Paraneoptera</taxon>
        <taxon>Hemiptera</taxon>
        <taxon>Sternorrhyncha</taxon>
        <taxon>Aphidomorpha</taxon>
        <taxon>Aphidoidea</taxon>
        <taxon>Aphididae</taxon>
        <taxon>Aphidini</taxon>
        <taxon>Aphis</taxon>
        <taxon>Aphis</taxon>
    </lineage>
</organism>
<comment type="caution">
    <text evidence="1">The sequence shown here is derived from an EMBL/GenBank/DDBJ whole genome shotgun (WGS) entry which is preliminary data.</text>
</comment>
<name>A0A6G0SZ70_APHGL</name>